<dbReference type="GeneID" id="25327973"/>
<accession>A0A0D2EPR5</accession>
<evidence type="ECO:0000313" key="4">
    <source>
        <dbReference type="Proteomes" id="UP000054342"/>
    </source>
</evidence>
<name>A0A0D2EPR5_9EURO</name>
<reference evidence="3 4" key="1">
    <citation type="submission" date="2015-01" db="EMBL/GenBank/DDBJ databases">
        <title>The Genome Sequence of Exophiala xenobiotica CBS118157.</title>
        <authorList>
            <consortium name="The Broad Institute Genomics Platform"/>
            <person name="Cuomo C."/>
            <person name="de Hoog S."/>
            <person name="Gorbushina A."/>
            <person name="Stielow B."/>
            <person name="Teixiera M."/>
            <person name="Abouelleil A."/>
            <person name="Chapman S.B."/>
            <person name="Priest M."/>
            <person name="Young S.K."/>
            <person name="Wortman J."/>
            <person name="Nusbaum C."/>
            <person name="Birren B."/>
        </authorList>
    </citation>
    <scope>NUCLEOTIDE SEQUENCE [LARGE SCALE GENOMIC DNA]</scope>
    <source>
        <strain evidence="3 4">CBS 118157</strain>
    </source>
</reference>
<dbReference type="InterPro" id="IPR057678">
    <property type="entry name" value="DUF7918"/>
</dbReference>
<feature type="compositionally biased region" description="Basic and acidic residues" evidence="1">
    <location>
        <begin position="306"/>
        <end position="315"/>
    </location>
</feature>
<protein>
    <recommendedName>
        <fullName evidence="2">DUF7918 domain-containing protein</fullName>
    </recommendedName>
</protein>
<dbReference type="OrthoDB" id="3364132at2759"/>
<keyword evidence="4" id="KW-1185">Reference proteome</keyword>
<dbReference type="Pfam" id="PF25534">
    <property type="entry name" value="DUF7918"/>
    <property type="match status" value="1"/>
</dbReference>
<sequence>MPSKDFIDVRLLVDGQPLVEYHPPDGEAEPDQKLTRYVEVEAGQKFQIRMAFLPGFQFRFAAFVYYKFQVDDDDSFLFKTVGYSACDVHGGTLVKAVEREWVSTPWKDESTGTWHDYEYEFGALGLVYRAKSQKRNKPYVFDEEMPRIVDELSERLLKGKEIKNNVHYSSRTPTSPPELQYEDHIPIKGNHGRPYEFFFLYRNRNSALILQRTEDMLRITKQRERERNLRIMELEERLARAESGSQAGSIIDLDSNTTLVPTREGGIRTERKSNWAPLDQLGRYEVLPRIKAEPRASIPPSPLFDDNNKRKREDSTGEDGNNILGSCEACSSAAG</sequence>
<evidence type="ECO:0000259" key="2">
    <source>
        <dbReference type="Pfam" id="PF25534"/>
    </source>
</evidence>
<dbReference type="AlphaFoldDB" id="A0A0D2EPR5"/>
<feature type="domain" description="DUF7918" evidence="2">
    <location>
        <begin position="7"/>
        <end position="134"/>
    </location>
</feature>
<dbReference type="RefSeq" id="XP_013318107.1">
    <property type="nucleotide sequence ID" value="XM_013462653.1"/>
</dbReference>
<evidence type="ECO:0000313" key="3">
    <source>
        <dbReference type="EMBL" id="KIW57523.1"/>
    </source>
</evidence>
<organism evidence="3 4">
    <name type="scientific">Exophiala xenobiotica</name>
    <dbReference type="NCBI Taxonomy" id="348802"/>
    <lineage>
        <taxon>Eukaryota</taxon>
        <taxon>Fungi</taxon>
        <taxon>Dikarya</taxon>
        <taxon>Ascomycota</taxon>
        <taxon>Pezizomycotina</taxon>
        <taxon>Eurotiomycetes</taxon>
        <taxon>Chaetothyriomycetidae</taxon>
        <taxon>Chaetothyriales</taxon>
        <taxon>Herpotrichiellaceae</taxon>
        <taxon>Exophiala</taxon>
    </lineage>
</organism>
<gene>
    <name evidence="3" type="ORF">PV05_06065</name>
</gene>
<dbReference type="EMBL" id="KN847319">
    <property type="protein sequence ID" value="KIW57523.1"/>
    <property type="molecule type" value="Genomic_DNA"/>
</dbReference>
<dbReference type="STRING" id="348802.A0A0D2EPR5"/>
<dbReference type="Proteomes" id="UP000054342">
    <property type="component" value="Unassembled WGS sequence"/>
</dbReference>
<proteinExistence type="predicted"/>
<feature type="region of interest" description="Disordered" evidence="1">
    <location>
        <begin position="292"/>
        <end position="335"/>
    </location>
</feature>
<evidence type="ECO:0000256" key="1">
    <source>
        <dbReference type="SAM" id="MobiDB-lite"/>
    </source>
</evidence>
<dbReference type="HOGENOM" id="CLU_049200_0_0_1"/>